<accession>A0A0F9GMN6</accession>
<organism evidence="2">
    <name type="scientific">marine sediment metagenome</name>
    <dbReference type="NCBI Taxonomy" id="412755"/>
    <lineage>
        <taxon>unclassified sequences</taxon>
        <taxon>metagenomes</taxon>
        <taxon>ecological metagenomes</taxon>
    </lineage>
</organism>
<name>A0A0F9GMN6_9ZZZZ</name>
<feature type="compositionally biased region" description="Basic and acidic residues" evidence="1">
    <location>
        <begin position="27"/>
        <end position="36"/>
    </location>
</feature>
<proteinExistence type="predicted"/>
<evidence type="ECO:0000313" key="2">
    <source>
        <dbReference type="EMBL" id="KKL91771.1"/>
    </source>
</evidence>
<feature type="region of interest" description="Disordered" evidence="1">
    <location>
        <begin position="19"/>
        <end position="56"/>
    </location>
</feature>
<evidence type="ECO:0000256" key="1">
    <source>
        <dbReference type="SAM" id="MobiDB-lite"/>
    </source>
</evidence>
<gene>
    <name evidence="2" type="ORF">LCGC14_1891390</name>
</gene>
<feature type="non-terminal residue" evidence="2">
    <location>
        <position position="1"/>
    </location>
</feature>
<protein>
    <submittedName>
        <fullName evidence="2">Uncharacterized protein</fullName>
    </submittedName>
</protein>
<dbReference type="AlphaFoldDB" id="A0A0F9GMN6"/>
<reference evidence="2" key="1">
    <citation type="journal article" date="2015" name="Nature">
        <title>Complex archaea that bridge the gap between prokaryotes and eukaryotes.</title>
        <authorList>
            <person name="Spang A."/>
            <person name="Saw J.H."/>
            <person name="Jorgensen S.L."/>
            <person name="Zaremba-Niedzwiedzka K."/>
            <person name="Martijn J."/>
            <person name="Lind A.E."/>
            <person name="van Eijk R."/>
            <person name="Schleper C."/>
            <person name="Guy L."/>
            <person name="Ettema T.J."/>
        </authorList>
    </citation>
    <scope>NUCLEOTIDE SEQUENCE</scope>
</reference>
<dbReference type="EMBL" id="LAZR01019647">
    <property type="protein sequence ID" value="KKL91771.1"/>
    <property type="molecule type" value="Genomic_DNA"/>
</dbReference>
<sequence length="56" mass="6486">QYAALSILNPVWSALQKRLESAPPPEIEAKPDEEPKKKRRKKKRKRRSGFVGELTK</sequence>
<feature type="compositionally biased region" description="Basic residues" evidence="1">
    <location>
        <begin position="37"/>
        <end position="48"/>
    </location>
</feature>
<comment type="caution">
    <text evidence="2">The sequence shown here is derived from an EMBL/GenBank/DDBJ whole genome shotgun (WGS) entry which is preliminary data.</text>
</comment>